<name>A0ABD3N6G9_9STRA</name>
<evidence type="ECO:0000313" key="7">
    <source>
        <dbReference type="EMBL" id="KAL3770948.1"/>
    </source>
</evidence>
<sequence>MANGDVFSPTAAVRLSCRRWMDVDSGKPATSSGKCSVAIDNDALDRFAVEITDSILANKSLQVSEWDADGWHYTGKTYRAESSDNIDNLMRMERVALYVLTMDAINFCFWPTSKEDVKNCLEYEHLAIALRKIAEQDDDCKHQRICGENSIIRSAETFPLSPENLSVLSPHQLQNMLMQHIPEFDDEYFEVPDIDVRCRLLNELGDGLLIRHSGSALHMIAKANKSADALVGIIMDTFPGFRDFVNDDGSSDPSTWMAAKECSTAIHFYKRAQIAVADIWAALGRSRSSDACASEFLTCCQFTDMDSITTFPDYRVPQILRHVNVMKYSDDLAQKVDSKVELNRGCHHEISIRAATVVAVDDLMIK</sequence>
<comment type="function">
    <text evidence="6">Catalyzes the hydrolysis of queuosine 5'-phosphate, releasing the nucleobase queuine (q). Is required for salvage of queuine from exogenous queuosine (Q) that is imported and then converted to queuosine 5'-phosphate intracellularly.</text>
</comment>
<comment type="caution">
    <text evidence="7">The sequence shown here is derived from an EMBL/GenBank/DDBJ whole genome shotgun (WGS) entry which is preliminary data.</text>
</comment>
<dbReference type="PANTHER" id="PTHR21314">
    <property type="entry name" value="QUEUOSINE 5'-PHOSPHATE N-GLYCOSYLASE_HYDROLASE-RELATED"/>
    <property type="match status" value="1"/>
</dbReference>
<gene>
    <name evidence="7" type="ORF">ACHAWO_002493</name>
</gene>
<comment type="catalytic activity">
    <reaction evidence="5 6">
        <text>queuosine 5'-phosphate + H2O = queuine + D-ribose 5-phosphate</text>
        <dbReference type="Rhea" id="RHEA:75387"/>
        <dbReference type="ChEBI" id="CHEBI:15377"/>
        <dbReference type="ChEBI" id="CHEBI:17433"/>
        <dbReference type="ChEBI" id="CHEBI:78346"/>
        <dbReference type="ChEBI" id="CHEBI:194371"/>
    </reaction>
    <physiologicalReaction direction="left-to-right" evidence="5 6">
        <dbReference type="Rhea" id="RHEA:75388"/>
    </physiologicalReaction>
</comment>
<dbReference type="Proteomes" id="UP001530400">
    <property type="component" value="Unassembled WGS sequence"/>
</dbReference>
<dbReference type="PANTHER" id="PTHR21314:SF0">
    <property type="entry name" value="QUEUOSINE 5'-PHOSPHATE N-GLYCOSYLASE_HYDROLASE"/>
    <property type="match status" value="1"/>
</dbReference>
<evidence type="ECO:0000313" key="8">
    <source>
        <dbReference type="Proteomes" id="UP001530400"/>
    </source>
</evidence>
<accession>A0ABD3N6G9</accession>
<evidence type="ECO:0000256" key="1">
    <source>
        <dbReference type="ARBA" id="ARBA00022801"/>
    </source>
</evidence>
<evidence type="ECO:0000256" key="4">
    <source>
        <dbReference type="ARBA" id="ARBA00035393"/>
    </source>
</evidence>
<dbReference type="AlphaFoldDB" id="A0ABD3N6G9"/>
<evidence type="ECO:0000256" key="2">
    <source>
        <dbReference type="ARBA" id="ARBA00035119"/>
    </source>
</evidence>
<reference evidence="7 8" key="1">
    <citation type="submission" date="2024-10" db="EMBL/GenBank/DDBJ databases">
        <title>Updated reference genomes for cyclostephanoid diatoms.</title>
        <authorList>
            <person name="Roberts W.R."/>
            <person name="Alverson A.J."/>
        </authorList>
    </citation>
    <scope>NUCLEOTIDE SEQUENCE [LARGE SCALE GENOMIC DNA]</scope>
    <source>
        <strain evidence="7 8">AJA010-31</strain>
    </source>
</reference>
<proteinExistence type="inferred from homology"/>
<protein>
    <recommendedName>
        <fullName evidence="3 6">Queuosine 5'-phosphate N-glycosylase/hydrolase</fullName>
        <ecNumber evidence="6">3.2.2.-</ecNumber>
    </recommendedName>
    <alternativeName>
        <fullName evidence="4 6">Queuosine-nucleotide N-glycosylase/hydrolase</fullName>
    </alternativeName>
</protein>
<dbReference type="EC" id="3.2.2.-" evidence="6"/>
<keyword evidence="1 6" id="KW-0378">Hydrolase</keyword>
<dbReference type="Pfam" id="PF10343">
    <property type="entry name" value="Q_salvage"/>
    <property type="match status" value="1"/>
</dbReference>
<dbReference type="GO" id="GO:0016787">
    <property type="term" value="F:hydrolase activity"/>
    <property type="evidence" value="ECO:0007669"/>
    <property type="project" value="UniProtKB-KW"/>
</dbReference>
<comment type="similarity">
    <text evidence="2 6">Belongs to the QNG1 protein family.</text>
</comment>
<evidence type="ECO:0000256" key="3">
    <source>
        <dbReference type="ARBA" id="ARBA00035306"/>
    </source>
</evidence>
<evidence type="ECO:0000256" key="6">
    <source>
        <dbReference type="RuleBase" id="RU365002"/>
    </source>
</evidence>
<organism evidence="7 8">
    <name type="scientific">Cyclotella atomus</name>
    <dbReference type="NCBI Taxonomy" id="382360"/>
    <lineage>
        <taxon>Eukaryota</taxon>
        <taxon>Sar</taxon>
        <taxon>Stramenopiles</taxon>
        <taxon>Ochrophyta</taxon>
        <taxon>Bacillariophyta</taxon>
        <taxon>Coscinodiscophyceae</taxon>
        <taxon>Thalassiosirophycidae</taxon>
        <taxon>Stephanodiscales</taxon>
        <taxon>Stephanodiscaceae</taxon>
        <taxon>Cyclotella</taxon>
    </lineage>
</organism>
<evidence type="ECO:0000256" key="5">
    <source>
        <dbReference type="ARBA" id="ARBA00048204"/>
    </source>
</evidence>
<dbReference type="InterPro" id="IPR019438">
    <property type="entry name" value="Q_salvage"/>
</dbReference>
<dbReference type="EMBL" id="JALLPJ020001297">
    <property type="protein sequence ID" value="KAL3770948.1"/>
    <property type="molecule type" value="Genomic_DNA"/>
</dbReference>
<keyword evidence="8" id="KW-1185">Reference proteome</keyword>
<feature type="non-terminal residue" evidence="7">
    <location>
        <position position="366"/>
    </location>
</feature>